<proteinExistence type="predicted"/>
<dbReference type="AlphaFoldDB" id="A0AAV4VMN4"/>
<sequence length="91" mass="9982">MHLSAILGHGILERGGREGGGGWRWNDLNITCSADETDRVLLLSRIANGILESVEFCLDFSSLHEILLTLKDGIVTYAYILETEGSFAQDS</sequence>
<protein>
    <submittedName>
        <fullName evidence="1">Uncharacterized protein</fullName>
    </submittedName>
</protein>
<dbReference type="Proteomes" id="UP001054837">
    <property type="component" value="Unassembled WGS sequence"/>
</dbReference>
<organism evidence="1 2">
    <name type="scientific">Caerostris darwini</name>
    <dbReference type="NCBI Taxonomy" id="1538125"/>
    <lineage>
        <taxon>Eukaryota</taxon>
        <taxon>Metazoa</taxon>
        <taxon>Ecdysozoa</taxon>
        <taxon>Arthropoda</taxon>
        <taxon>Chelicerata</taxon>
        <taxon>Arachnida</taxon>
        <taxon>Araneae</taxon>
        <taxon>Araneomorphae</taxon>
        <taxon>Entelegynae</taxon>
        <taxon>Araneoidea</taxon>
        <taxon>Araneidae</taxon>
        <taxon>Caerostris</taxon>
    </lineage>
</organism>
<keyword evidence="2" id="KW-1185">Reference proteome</keyword>
<comment type="caution">
    <text evidence="1">The sequence shown here is derived from an EMBL/GenBank/DDBJ whole genome shotgun (WGS) entry which is preliminary data.</text>
</comment>
<evidence type="ECO:0000313" key="2">
    <source>
        <dbReference type="Proteomes" id="UP001054837"/>
    </source>
</evidence>
<dbReference type="EMBL" id="BPLQ01013242">
    <property type="protein sequence ID" value="GIY70864.1"/>
    <property type="molecule type" value="Genomic_DNA"/>
</dbReference>
<name>A0AAV4VMN4_9ARAC</name>
<evidence type="ECO:0000313" key="1">
    <source>
        <dbReference type="EMBL" id="GIY70864.1"/>
    </source>
</evidence>
<gene>
    <name evidence="1" type="ORF">CDAR_248821</name>
</gene>
<accession>A0AAV4VMN4</accession>
<reference evidence="1 2" key="1">
    <citation type="submission" date="2021-06" db="EMBL/GenBank/DDBJ databases">
        <title>Caerostris darwini draft genome.</title>
        <authorList>
            <person name="Kono N."/>
            <person name="Arakawa K."/>
        </authorList>
    </citation>
    <scope>NUCLEOTIDE SEQUENCE [LARGE SCALE GENOMIC DNA]</scope>
</reference>